<evidence type="ECO:0000256" key="2">
    <source>
        <dbReference type="SAM" id="Phobius"/>
    </source>
</evidence>
<comment type="caution">
    <text evidence="3">The sequence shown here is derived from an EMBL/GenBank/DDBJ whole genome shotgun (WGS) entry which is preliminary data.</text>
</comment>
<feature type="transmembrane region" description="Helical" evidence="2">
    <location>
        <begin position="48"/>
        <end position="69"/>
    </location>
</feature>
<evidence type="ECO:0000313" key="4">
    <source>
        <dbReference type="Proteomes" id="UP001333996"/>
    </source>
</evidence>
<gene>
    <name evidence="3" type="ORF">VXC91_39420</name>
</gene>
<name>A0ABU7FUR6_9ACTN</name>
<evidence type="ECO:0000256" key="1">
    <source>
        <dbReference type="SAM" id="MobiDB-lite"/>
    </source>
</evidence>
<proteinExistence type="predicted"/>
<keyword evidence="2" id="KW-0472">Membrane</keyword>
<keyword evidence="2" id="KW-1133">Transmembrane helix</keyword>
<dbReference type="RefSeq" id="WP_329512175.1">
    <property type="nucleotide sequence ID" value="NZ_BAAAYZ010000163.1"/>
</dbReference>
<feature type="transmembrane region" description="Helical" evidence="2">
    <location>
        <begin position="110"/>
        <end position="133"/>
    </location>
</feature>
<protein>
    <recommendedName>
        <fullName evidence="5">Integral membrane protein</fullName>
    </recommendedName>
</protein>
<organism evidence="3 4">
    <name type="scientific">Streptomyces chiangmaiensis</name>
    <dbReference type="NCBI Taxonomy" id="766497"/>
    <lineage>
        <taxon>Bacteria</taxon>
        <taxon>Bacillati</taxon>
        <taxon>Actinomycetota</taxon>
        <taxon>Actinomycetes</taxon>
        <taxon>Kitasatosporales</taxon>
        <taxon>Streptomycetaceae</taxon>
        <taxon>Streptomyces</taxon>
    </lineage>
</organism>
<feature type="transmembrane region" description="Helical" evidence="2">
    <location>
        <begin position="81"/>
        <end position="104"/>
    </location>
</feature>
<reference evidence="3" key="1">
    <citation type="submission" date="2024-01" db="EMBL/GenBank/DDBJ databases">
        <title>First draft genome sequence data of TA4-1, the type strain of Gram-positive actinobacterium Streptomyces chiangmaiensis.</title>
        <authorList>
            <person name="Yasawong M."/>
            <person name="Nantapong N."/>
        </authorList>
    </citation>
    <scope>NUCLEOTIDE SEQUENCE</scope>
    <source>
        <strain evidence="3">TA4-1</strain>
    </source>
</reference>
<dbReference type="Proteomes" id="UP001333996">
    <property type="component" value="Unassembled WGS sequence"/>
</dbReference>
<dbReference type="EMBL" id="JAYWVC010000272">
    <property type="protein sequence ID" value="MED7827804.1"/>
    <property type="molecule type" value="Genomic_DNA"/>
</dbReference>
<accession>A0ABU7FUR6</accession>
<feature type="region of interest" description="Disordered" evidence="1">
    <location>
        <begin position="149"/>
        <end position="185"/>
    </location>
</feature>
<keyword evidence="4" id="KW-1185">Reference proteome</keyword>
<evidence type="ECO:0008006" key="5">
    <source>
        <dbReference type="Google" id="ProtNLM"/>
    </source>
</evidence>
<evidence type="ECO:0000313" key="3">
    <source>
        <dbReference type="EMBL" id="MED7827804.1"/>
    </source>
</evidence>
<sequence>MRTWTPRQWAAAVAVALVAGVAIGVPTEVVPTPFYARMTPVLWWNYPVWAVSSLLMGLLVATCVGQPSAVKDSGPCSRRAVVAGLLSAFAVGCPICNKLVVLAIGVSGALLYWAPAQPFLAVASMALLVHALVRRLRMADACPVPSTPSAYDLGGRPSPEAYDNSALVPGGSRPGGEGSGRASAG</sequence>
<keyword evidence="2" id="KW-0812">Transmembrane</keyword>